<organism evidence="2 3">
    <name type="scientific">Gluconobacter oxydans NBRC 3293</name>
    <dbReference type="NCBI Taxonomy" id="1315969"/>
    <lineage>
        <taxon>Bacteria</taxon>
        <taxon>Pseudomonadati</taxon>
        <taxon>Pseudomonadota</taxon>
        <taxon>Alphaproteobacteria</taxon>
        <taxon>Acetobacterales</taxon>
        <taxon>Acetobacteraceae</taxon>
        <taxon>Gluconobacter</taxon>
    </lineage>
</organism>
<protein>
    <submittedName>
        <fullName evidence="2">Uncharacterized protein</fullName>
    </submittedName>
</protein>
<evidence type="ECO:0000313" key="2">
    <source>
        <dbReference type="EMBL" id="GEM17650.1"/>
    </source>
</evidence>
<reference evidence="2 3" key="1">
    <citation type="submission" date="2013-04" db="EMBL/GenBank/DDBJ databases">
        <title>Gluconobacter oxydans NBRC 3293 whole genome sequence.</title>
        <authorList>
            <person name="Matsutani M."/>
            <person name="Yakushi T."/>
            <person name="Matsushita K."/>
        </authorList>
    </citation>
    <scope>NUCLEOTIDE SEQUENCE [LARGE SCALE GENOMIC DNA]</scope>
    <source>
        <strain evidence="2 3">NBRC 3293</strain>
    </source>
</reference>
<accession>A0A829X484</accession>
<dbReference type="AlphaFoldDB" id="A0A829X484"/>
<name>A0A829X484_GLUOY</name>
<proteinExistence type="predicted"/>
<sequence>MEQDIHLHNLKSHKDYSQGTFSMKTMLASFFVLGLLGGTALAQEPKVENAVASTTSGEKPRVTQAADRTNSETCNQVWVNTATHVYHVQGSFWYGATAHGTYMCEADAKRAGNTRGQF</sequence>
<dbReference type="Proteomes" id="UP000484858">
    <property type="component" value="Unassembled WGS sequence"/>
</dbReference>
<feature type="region of interest" description="Disordered" evidence="1">
    <location>
        <begin position="51"/>
        <end position="70"/>
    </location>
</feature>
<evidence type="ECO:0000313" key="3">
    <source>
        <dbReference type="Proteomes" id="UP000484858"/>
    </source>
</evidence>
<gene>
    <name evidence="2" type="ORF">NBRC3293_2147</name>
</gene>
<evidence type="ECO:0000256" key="1">
    <source>
        <dbReference type="SAM" id="MobiDB-lite"/>
    </source>
</evidence>
<dbReference type="EMBL" id="BARJ01000010">
    <property type="protein sequence ID" value="GEM17650.1"/>
    <property type="molecule type" value="Genomic_DNA"/>
</dbReference>
<comment type="caution">
    <text evidence="2">The sequence shown here is derived from an EMBL/GenBank/DDBJ whole genome shotgun (WGS) entry which is preliminary data.</text>
</comment>